<evidence type="ECO:0000313" key="9">
    <source>
        <dbReference type="EMBL" id="SVA16916.1"/>
    </source>
</evidence>
<dbReference type="InterPro" id="IPR015590">
    <property type="entry name" value="Aldehyde_DH_dom"/>
</dbReference>
<keyword evidence="5" id="KW-0521">NADP</keyword>
<dbReference type="InterPro" id="IPR000965">
    <property type="entry name" value="GPR_dom"/>
</dbReference>
<dbReference type="UniPathway" id="UPA00098">
    <property type="reaction ID" value="UER00360"/>
</dbReference>
<organism evidence="9">
    <name type="scientific">marine metagenome</name>
    <dbReference type="NCBI Taxonomy" id="408172"/>
    <lineage>
        <taxon>unclassified sequences</taxon>
        <taxon>metagenomes</taxon>
        <taxon>ecological metagenomes</taxon>
    </lineage>
</organism>
<accession>A0A381TLF2</accession>
<comment type="pathway">
    <text evidence="1">Amino-acid biosynthesis; L-proline biosynthesis; L-glutamate 5-semialdehyde from L-glutamate: step 2/2.</text>
</comment>
<dbReference type="PANTHER" id="PTHR11063">
    <property type="entry name" value="GLUTAMATE SEMIALDEHYDE DEHYDROGENASE"/>
    <property type="match status" value="1"/>
</dbReference>
<comment type="catalytic activity">
    <reaction evidence="7">
        <text>L-glutamate 5-semialdehyde + phosphate + NADP(+) = L-glutamyl 5-phosphate + NADPH + H(+)</text>
        <dbReference type="Rhea" id="RHEA:19541"/>
        <dbReference type="ChEBI" id="CHEBI:15378"/>
        <dbReference type="ChEBI" id="CHEBI:43474"/>
        <dbReference type="ChEBI" id="CHEBI:57783"/>
        <dbReference type="ChEBI" id="CHEBI:58066"/>
        <dbReference type="ChEBI" id="CHEBI:58274"/>
        <dbReference type="ChEBI" id="CHEBI:58349"/>
        <dbReference type="EC" id="1.2.1.41"/>
    </reaction>
</comment>
<dbReference type="GO" id="GO:0050661">
    <property type="term" value="F:NADP binding"/>
    <property type="evidence" value="ECO:0007669"/>
    <property type="project" value="InterPro"/>
</dbReference>
<evidence type="ECO:0000256" key="2">
    <source>
        <dbReference type="ARBA" id="ARBA00013002"/>
    </source>
</evidence>
<keyword evidence="6" id="KW-0560">Oxidoreductase</keyword>
<protein>
    <recommendedName>
        <fullName evidence="2">glutamate-5-semialdehyde dehydrogenase</fullName>
        <ecNumber evidence="2">1.2.1.41</ecNumber>
    </recommendedName>
</protein>
<dbReference type="Gene3D" id="3.40.309.10">
    <property type="entry name" value="Aldehyde Dehydrogenase, Chain A, domain 2"/>
    <property type="match status" value="1"/>
</dbReference>
<evidence type="ECO:0000256" key="6">
    <source>
        <dbReference type="ARBA" id="ARBA00023002"/>
    </source>
</evidence>
<evidence type="ECO:0000256" key="1">
    <source>
        <dbReference type="ARBA" id="ARBA00004985"/>
    </source>
</evidence>
<dbReference type="PANTHER" id="PTHR11063:SF8">
    <property type="entry name" value="DELTA-1-PYRROLINE-5-CARBOXYLATE SYNTHASE"/>
    <property type="match status" value="1"/>
</dbReference>
<dbReference type="Gene3D" id="3.40.605.10">
    <property type="entry name" value="Aldehyde Dehydrogenase, Chain A, domain 1"/>
    <property type="match status" value="1"/>
</dbReference>
<gene>
    <name evidence="9" type="ORF">METZ01_LOCUS69770</name>
</gene>
<proteinExistence type="inferred from homology"/>
<sequence>MREMENLGIAAKRSARKLAYLSGDVRNGAIKNIAEALLSSSNKILKENSKDISKGRTKGLSEAILDRLLLTPERIDIMASDALKVATLSDPVGETIEMNTMSNGMQVGRRRVPLGVIGIIYESRPNVTVDISALCLKSGNAVILRGGSEAFHSNTALAEVIRDAVEDAGVPKDSIQSVAGTDRALVAEMLRMDKFIDLMIPRGGSDLVARVAAEASMPAVTGGIGVCHTYVDKSASVDMAVAIVYNAKVQRPSVCNALDTVIIHSATAPSYLPRMAEEFGKAGVEMRCDIRAMSILGPREDVKIVPVNDDDWDTEHLSLTAGVRIVDSLDDALDHIAEHSTGHSEAIVTEDYSAADRFLKEVDSSAVMVNASTRFNDGGQFGLGAEVAISTNKMHARGPMGLKELTSYKWIVLGNGHVRP</sequence>
<dbReference type="HAMAP" id="MF_00412">
    <property type="entry name" value="ProA"/>
    <property type="match status" value="1"/>
</dbReference>
<dbReference type="AlphaFoldDB" id="A0A381TLF2"/>
<dbReference type="CDD" id="cd07079">
    <property type="entry name" value="ALDH_F18-19_ProA-GPR"/>
    <property type="match status" value="1"/>
</dbReference>
<keyword evidence="4" id="KW-0641">Proline biosynthesis</keyword>
<dbReference type="NCBIfam" id="TIGR00407">
    <property type="entry name" value="proA"/>
    <property type="match status" value="1"/>
</dbReference>
<dbReference type="NCBIfam" id="NF001221">
    <property type="entry name" value="PRK00197.1"/>
    <property type="match status" value="1"/>
</dbReference>
<dbReference type="InterPro" id="IPR020593">
    <property type="entry name" value="G-glutamylP_reductase_CS"/>
</dbReference>
<evidence type="ECO:0000256" key="5">
    <source>
        <dbReference type="ARBA" id="ARBA00022857"/>
    </source>
</evidence>
<dbReference type="EC" id="1.2.1.41" evidence="2"/>
<dbReference type="SUPFAM" id="SSF53720">
    <property type="entry name" value="ALDH-like"/>
    <property type="match status" value="1"/>
</dbReference>
<keyword evidence="3" id="KW-0028">Amino-acid biosynthesis</keyword>
<dbReference type="GO" id="GO:0004350">
    <property type="term" value="F:glutamate-5-semialdehyde dehydrogenase activity"/>
    <property type="evidence" value="ECO:0007669"/>
    <property type="project" value="UniProtKB-EC"/>
</dbReference>
<dbReference type="PROSITE" id="PS01223">
    <property type="entry name" value="PROA"/>
    <property type="match status" value="1"/>
</dbReference>
<dbReference type="InterPro" id="IPR016162">
    <property type="entry name" value="Ald_DH_N"/>
</dbReference>
<dbReference type="GO" id="GO:0055129">
    <property type="term" value="P:L-proline biosynthetic process"/>
    <property type="evidence" value="ECO:0007669"/>
    <property type="project" value="UniProtKB-UniPathway"/>
</dbReference>
<evidence type="ECO:0000256" key="3">
    <source>
        <dbReference type="ARBA" id="ARBA00022605"/>
    </source>
</evidence>
<evidence type="ECO:0000259" key="8">
    <source>
        <dbReference type="Pfam" id="PF00171"/>
    </source>
</evidence>
<dbReference type="EMBL" id="UINC01004797">
    <property type="protein sequence ID" value="SVA16916.1"/>
    <property type="molecule type" value="Genomic_DNA"/>
</dbReference>
<dbReference type="InterPro" id="IPR016163">
    <property type="entry name" value="Ald_DH_C"/>
</dbReference>
<dbReference type="InterPro" id="IPR012134">
    <property type="entry name" value="Glu-5-SA_DH"/>
</dbReference>
<feature type="domain" description="Aldehyde dehydrogenase" evidence="8">
    <location>
        <begin position="14"/>
        <end position="284"/>
    </location>
</feature>
<dbReference type="PIRSF" id="PIRSF000151">
    <property type="entry name" value="GPR"/>
    <property type="match status" value="1"/>
</dbReference>
<name>A0A381TLF2_9ZZZZ</name>
<dbReference type="Pfam" id="PF00171">
    <property type="entry name" value="Aldedh"/>
    <property type="match status" value="1"/>
</dbReference>
<dbReference type="FunFam" id="3.40.309.10:FF:000006">
    <property type="entry name" value="Gamma-glutamyl phosphate reductase"/>
    <property type="match status" value="1"/>
</dbReference>
<evidence type="ECO:0000256" key="7">
    <source>
        <dbReference type="ARBA" id="ARBA00049024"/>
    </source>
</evidence>
<evidence type="ECO:0000256" key="4">
    <source>
        <dbReference type="ARBA" id="ARBA00022650"/>
    </source>
</evidence>
<reference evidence="9" key="1">
    <citation type="submission" date="2018-05" db="EMBL/GenBank/DDBJ databases">
        <authorList>
            <person name="Lanie J.A."/>
            <person name="Ng W.-L."/>
            <person name="Kazmierczak K.M."/>
            <person name="Andrzejewski T.M."/>
            <person name="Davidsen T.M."/>
            <person name="Wayne K.J."/>
            <person name="Tettelin H."/>
            <person name="Glass J.I."/>
            <person name="Rusch D."/>
            <person name="Podicherti R."/>
            <person name="Tsui H.-C.T."/>
            <person name="Winkler M.E."/>
        </authorList>
    </citation>
    <scope>NUCLEOTIDE SEQUENCE</scope>
</reference>
<dbReference type="InterPro" id="IPR016161">
    <property type="entry name" value="Ald_DH/histidinol_DH"/>
</dbReference>